<feature type="transmembrane region" description="Helical" evidence="6">
    <location>
        <begin position="32"/>
        <end position="51"/>
    </location>
</feature>
<gene>
    <name evidence="7" type="ORF">DY251_15285</name>
</gene>
<protein>
    <submittedName>
        <fullName evidence="7">LysE family translocator</fullName>
    </submittedName>
</protein>
<comment type="subcellular location">
    <subcellularLocation>
        <location evidence="1">Cell membrane</location>
        <topology evidence="1">Multi-pass membrane protein</topology>
    </subcellularLocation>
</comment>
<reference evidence="8" key="1">
    <citation type="submission" date="2018-08" db="EMBL/GenBank/DDBJ databases">
        <authorList>
            <person name="Im W.T."/>
        </authorList>
    </citation>
    <scope>NUCLEOTIDE SEQUENCE [LARGE SCALE GENOMIC DNA]</scope>
    <source>
        <strain evidence="8">LA-28</strain>
    </source>
</reference>
<organism evidence="7 8">
    <name type="scientific">Mesorhizobium denitrificans</name>
    <dbReference type="NCBI Taxonomy" id="2294114"/>
    <lineage>
        <taxon>Bacteria</taxon>
        <taxon>Pseudomonadati</taxon>
        <taxon>Pseudomonadota</taxon>
        <taxon>Alphaproteobacteria</taxon>
        <taxon>Hyphomicrobiales</taxon>
        <taxon>Phyllobacteriaceae</taxon>
        <taxon>Mesorhizobium</taxon>
    </lineage>
</organism>
<comment type="caution">
    <text evidence="7">The sequence shown here is derived from an EMBL/GenBank/DDBJ whole genome shotgun (WGS) entry which is preliminary data.</text>
</comment>
<evidence type="ECO:0000256" key="2">
    <source>
        <dbReference type="ARBA" id="ARBA00022475"/>
    </source>
</evidence>
<keyword evidence="2" id="KW-1003">Cell membrane</keyword>
<dbReference type="EMBL" id="QURN01000012">
    <property type="protein sequence ID" value="RFC66612.1"/>
    <property type="molecule type" value="Genomic_DNA"/>
</dbReference>
<feature type="transmembrane region" description="Helical" evidence="6">
    <location>
        <begin position="63"/>
        <end position="88"/>
    </location>
</feature>
<dbReference type="InterPro" id="IPR001123">
    <property type="entry name" value="LeuE-type"/>
</dbReference>
<feature type="transmembrane region" description="Helical" evidence="6">
    <location>
        <begin position="206"/>
        <end position="224"/>
    </location>
</feature>
<dbReference type="PANTHER" id="PTHR30086:SF20">
    <property type="entry name" value="ARGININE EXPORTER PROTEIN ARGO-RELATED"/>
    <property type="match status" value="1"/>
</dbReference>
<feature type="transmembrane region" description="Helical" evidence="6">
    <location>
        <begin position="131"/>
        <end position="154"/>
    </location>
</feature>
<feature type="transmembrane region" description="Helical" evidence="6">
    <location>
        <begin position="166"/>
        <end position="194"/>
    </location>
</feature>
<evidence type="ECO:0000313" key="7">
    <source>
        <dbReference type="EMBL" id="RFC66612.1"/>
    </source>
</evidence>
<dbReference type="Proteomes" id="UP000262379">
    <property type="component" value="Unassembled WGS sequence"/>
</dbReference>
<keyword evidence="8" id="KW-1185">Reference proteome</keyword>
<evidence type="ECO:0000256" key="1">
    <source>
        <dbReference type="ARBA" id="ARBA00004651"/>
    </source>
</evidence>
<feature type="transmembrane region" description="Helical" evidence="6">
    <location>
        <begin position="94"/>
        <end position="111"/>
    </location>
</feature>
<evidence type="ECO:0000256" key="6">
    <source>
        <dbReference type="SAM" id="Phobius"/>
    </source>
</evidence>
<sequence length="225" mass="23527">MFDRGRTGEKTAFFVPPFIGRDKMNYWMFGPYFVALLVYAASPGPVMAVLVARSVIGNRKGALAFAAGLCLGEIIAVIAVILGIGIWAQTKPELLATAKYAGVVYLLWLALKMWNDHSNISGSESGKAGLLSSAGAGVAICIGNPTTLIMQMLLLPIVAPVGLAGFAHAALVVATTFAAFGTVFFGTVILAAQLNRMLVSPSSTSMFSRIAAGITALTSVWILAI</sequence>
<keyword evidence="3 6" id="KW-0812">Transmembrane</keyword>
<dbReference type="GO" id="GO:0015171">
    <property type="term" value="F:amino acid transmembrane transporter activity"/>
    <property type="evidence" value="ECO:0007669"/>
    <property type="project" value="TreeGrafter"/>
</dbReference>
<keyword evidence="5 6" id="KW-0472">Membrane</keyword>
<evidence type="ECO:0000256" key="3">
    <source>
        <dbReference type="ARBA" id="ARBA00022692"/>
    </source>
</evidence>
<dbReference type="Pfam" id="PF01810">
    <property type="entry name" value="LysE"/>
    <property type="match status" value="1"/>
</dbReference>
<dbReference type="GO" id="GO:0005886">
    <property type="term" value="C:plasma membrane"/>
    <property type="evidence" value="ECO:0007669"/>
    <property type="project" value="UniProtKB-SubCell"/>
</dbReference>
<accession>A0A371XBL9</accession>
<dbReference type="PANTHER" id="PTHR30086">
    <property type="entry name" value="ARGININE EXPORTER PROTEIN ARGO"/>
    <property type="match status" value="1"/>
</dbReference>
<evidence type="ECO:0000256" key="5">
    <source>
        <dbReference type="ARBA" id="ARBA00023136"/>
    </source>
</evidence>
<keyword evidence="4 6" id="KW-1133">Transmembrane helix</keyword>
<evidence type="ECO:0000256" key="4">
    <source>
        <dbReference type="ARBA" id="ARBA00022989"/>
    </source>
</evidence>
<name>A0A371XBL9_9HYPH</name>
<proteinExistence type="predicted"/>
<dbReference type="AlphaFoldDB" id="A0A371XBL9"/>
<evidence type="ECO:0000313" key="8">
    <source>
        <dbReference type="Proteomes" id="UP000262379"/>
    </source>
</evidence>